<dbReference type="GO" id="GO:0050660">
    <property type="term" value="F:flavin adenine dinucleotide binding"/>
    <property type="evidence" value="ECO:0007669"/>
    <property type="project" value="InterPro"/>
</dbReference>
<dbReference type="SUPFAM" id="SSF52467">
    <property type="entry name" value="DHS-like NAD/FAD-binding domain"/>
    <property type="match status" value="1"/>
</dbReference>
<dbReference type="InterPro" id="IPR029035">
    <property type="entry name" value="DHS-like_NAD/FAD-binding_dom"/>
</dbReference>
<comment type="similarity">
    <text evidence="3 14">Belongs to the TPP enzyme family.</text>
</comment>
<dbReference type="FunFam" id="3.40.50.970:FF:000007">
    <property type="entry name" value="Acetolactate synthase"/>
    <property type="match status" value="1"/>
</dbReference>
<dbReference type="InterPro" id="IPR039368">
    <property type="entry name" value="AHAS_TPP"/>
</dbReference>
<comment type="caution">
    <text evidence="19">The sequence shown here is derived from an EMBL/GenBank/DDBJ whole genome shotgun (WGS) entry which is preliminary data.</text>
</comment>
<keyword evidence="8 14" id="KW-0479">Metal-binding</keyword>
<feature type="compositionally biased region" description="Pro residues" evidence="15">
    <location>
        <begin position="1"/>
        <end position="18"/>
    </location>
</feature>
<dbReference type="Proteomes" id="UP000602087">
    <property type="component" value="Unassembled WGS sequence"/>
</dbReference>
<name>A0A934ICR1_9MICO</name>
<evidence type="ECO:0000256" key="13">
    <source>
        <dbReference type="ARBA" id="ARBA00048670"/>
    </source>
</evidence>
<feature type="domain" description="Thiamine pyrophosphate enzyme N-terminal TPP-binding" evidence="18">
    <location>
        <begin position="35"/>
        <end position="149"/>
    </location>
</feature>
<evidence type="ECO:0000256" key="4">
    <source>
        <dbReference type="ARBA" id="ARBA00013145"/>
    </source>
</evidence>
<dbReference type="InterPro" id="IPR012000">
    <property type="entry name" value="Thiamin_PyroP_enz_cen_dom"/>
</dbReference>
<comment type="catalytic activity">
    <reaction evidence="13 14">
        <text>2 pyruvate + H(+) = (2S)-2-acetolactate + CO2</text>
        <dbReference type="Rhea" id="RHEA:25249"/>
        <dbReference type="ChEBI" id="CHEBI:15361"/>
        <dbReference type="ChEBI" id="CHEBI:15378"/>
        <dbReference type="ChEBI" id="CHEBI:16526"/>
        <dbReference type="ChEBI" id="CHEBI:58476"/>
        <dbReference type="EC" id="2.2.1.6"/>
    </reaction>
</comment>
<dbReference type="GO" id="GO:0030976">
    <property type="term" value="F:thiamine pyrophosphate binding"/>
    <property type="evidence" value="ECO:0007669"/>
    <property type="project" value="UniProtKB-UniRule"/>
</dbReference>
<keyword evidence="9" id="KW-0274">FAD</keyword>
<keyword evidence="10 14" id="KW-0460">Magnesium</keyword>
<evidence type="ECO:0000256" key="8">
    <source>
        <dbReference type="ARBA" id="ARBA00022723"/>
    </source>
</evidence>
<dbReference type="Gene3D" id="3.40.50.970">
    <property type="match status" value="2"/>
</dbReference>
<keyword evidence="6" id="KW-0285">Flavoprotein</keyword>
<comment type="pathway">
    <text evidence="2 14">Amino-acid biosynthesis; L-valine biosynthesis; L-valine from pyruvate: step 1/4.</text>
</comment>
<proteinExistence type="inferred from homology"/>
<evidence type="ECO:0000313" key="20">
    <source>
        <dbReference type="Proteomes" id="UP000602087"/>
    </source>
</evidence>
<dbReference type="GO" id="GO:0000287">
    <property type="term" value="F:magnesium ion binding"/>
    <property type="evidence" value="ECO:0007669"/>
    <property type="project" value="UniProtKB-UniRule"/>
</dbReference>
<evidence type="ECO:0000256" key="6">
    <source>
        <dbReference type="ARBA" id="ARBA00022630"/>
    </source>
</evidence>
<dbReference type="CDD" id="cd02015">
    <property type="entry name" value="TPP_AHAS"/>
    <property type="match status" value="1"/>
</dbReference>
<dbReference type="FunFam" id="3.40.50.1220:FF:000008">
    <property type="entry name" value="Acetolactate synthase"/>
    <property type="match status" value="1"/>
</dbReference>
<gene>
    <name evidence="19" type="ORF">JAV76_05700</name>
</gene>
<evidence type="ECO:0000256" key="9">
    <source>
        <dbReference type="ARBA" id="ARBA00022827"/>
    </source>
</evidence>
<evidence type="ECO:0000256" key="11">
    <source>
        <dbReference type="ARBA" id="ARBA00023052"/>
    </source>
</evidence>
<evidence type="ECO:0000259" key="18">
    <source>
        <dbReference type="Pfam" id="PF02776"/>
    </source>
</evidence>
<dbReference type="SUPFAM" id="SSF52518">
    <property type="entry name" value="Thiamin diphosphate-binding fold (THDP-binding)"/>
    <property type="match status" value="2"/>
</dbReference>
<dbReference type="InterPro" id="IPR011766">
    <property type="entry name" value="TPP_enzyme_TPP-bd"/>
</dbReference>
<feature type="domain" description="Thiamine pyrophosphate enzyme TPP-binding" evidence="17">
    <location>
        <begin position="423"/>
        <end position="578"/>
    </location>
</feature>
<reference evidence="19" key="1">
    <citation type="submission" date="2020-12" db="EMBL/GenBank/DDBJ databases">
        <title>Sanguibacter suaedae sp. nov., isolated from Suaeda aralocaspica.</title>
        <authorList>
            <person name="Ma Q."/>
        </authorList>
    </citation>
    <scope>NUCLEOTIDE SEQUENCE</scope>
    <source>
        <strain evidence="19">YZGR15</strain>
    </source>
</reference>
<dbReference type="PANTHER" id="PTHR18968">
    <property type="entry name" value="THIAMINE PYROPHOSPHATE ENZYMES"/>
    <property type="match status" value="1"/>
</dbReference>
<dbReference type="InterPro" id="IPR045229">
    <property type="entry name" value="TPP_enz"/>
</dbReference>
<protein>
    <recommendedName>
        <fullName evidence="4 14">Acetolactate synthase</fullName>
        <ecNumber evidence="4 14">2.2.1.6</ecNumber>
    </recommendedName>
</protein>
<keyword evidence="5 14" id="KW-0028">Amino-acid biosynthesis</keyword>
<evidence type="ECO:0000256" key="14">
    <source>
        <dbReference type="RuleBase" id="RU003591"/>
    </source>
</evidence>
<sequence>MVQGPTPAPPGAPKPVPTAPRATVDAEVVAPYELTGAESIVRSLEAAGAEVVFGIPGGAILPTYDPLMDSKRLRHILVRHEQGGGHAASGYAHATGRVGVTMATSGPGATNLVTPIADANMDSIPMVAITGQVGASLIGTDAFQEADIVGITLPVTKHNFLVTDPDDIPRTIAEAFHIASTGRPGPVLVDIAKSAMQSRTTFSWPQALDLPGYHPVTKPHSKQIREAARLLASARRPVLYVGGGTIRSGAAAELRALVDLSGAAAVTTLMARGALPDSHPQNLGMPGMHGTVPAVAALQKADLVFALGARFDDRVTGKLSSFAPHATIIHADIDPAEIGKNRIADVPIVGDLKEVIADLLPELQREHEKNGRPDLEAWWRQIDSWRDTYPLGFTEPEDGHLAPQHIISRLGEISGPDSIYVAGVGQHQMWASQFIRYERPNTWLNSGGLGTMGYSIPAAMGAKVGQPDRTVWAIDGDGCFQMTNQELATCTINDIPIKVALINNSSLGMVRQWQTLFYESRYSNTDLHTGHGTRRVPDFVKLAEAYGCVGIRVEHANEVDAAIKRAEEIDDQPVLVDFNVSRDAMVWPMVAAGVSNDDIQYARGISPAWDRED</sequence>
<keyword evidence="20" id="KW-1185">Reference proteome</keyword>
<keyword evidence="7 14" id="KW-0808">Transferase</keyword>
<dbReference type="NCBIfam" id="TIGR00118">
    <property type="entry name" value="acolac_lg"/>
    <property type="match status" value="1"/>
</dbReference>
<dbReference type="NCBIfam" id="NF005860">
    <property type="entry name" value="PRK07789.1"/>
    <property type="match status" value="1"/>
</dbReference>
<dbReference type="Pfam" id="PF02775">
    <property type="entry name" value="TPP_enzyme_C"/>
    <property type="match status" value="1"/>
</dbReference>
<dbReference type="CDD" id="cd07035">
    <property type="entry name" value="TPP_PYR_POX_like"/>
    <property type="match status" value="1"/>
</dbReference>
<dbReference type="Pfam" id="PF02776">
    <property type="entry name" value="TPP_enzyme_N"/>
    <property type="match status" value="1"/>
</dbReference>
<dbReference type="InterPro" id="IPR000399">
    <property type="entry name" value="TPP-bd_CS"/>
</dbReference>
<feature type="region of interest" description="Disordered" evidence="15">
    <location>
        <begin position="1"/>
        <end position="20"/>
    </location>
</feature>
<keyword evidence="11 14" id="KW-0786">Thiamine pyrophosphate</keyword>
<dbReference type="GO" id="GO:0003984">
    <property type="term" value="F:acetolactate synthase activity"/>
    <property type="evidence" value="ECO:0007669"/>
    <property type="project" value="UniProtKB-EC"/>
</dbReference>
<dbReference type="GO" id="GO:0009099">
    <property type="term" value="P:L-valine biosynthetic process"/>
    <property type="evidence" value="ECO:0007669"/>
    <property type="project" value="TreeGrafter"/>
</dbReference>
<keyword evidence="12 14" id="KW-0100">Branched-chain amino acid biosynthesis</keyword>
<dbReference type="RefSeq" id="WP_198733041.1">
    <property type="nucleotide sequence ID" value="NZ_JAEINH010000003.1"/>
</dbReference>
<evidence type="ECO:0000256" key="1">
    <source>
        <dbReference type="ARBA" id="ARBA00004974"/>
    </source>
</evidence>
<dbReference type="EC" id="2.2.1.6" evidence="4 14"/>
<dbReference type="EMBL" id="JAEINH010000003">
    <property type="protein sequence ID" value="MBI9114504.1"/>
    <property type="molecule type" value="Genomic_DNA"/>
</dbReference>
<evidence type="ECO:0000313" key="19">
    <source>
        <dbReference type="EMBL" id="MBI9114504.1"/>
    </source>
</evidence>
<organism evidence="19 20">
    <name type="scientific">Sanguibacter suaedae</name>
    <dbReference type="NCBI Taxonomy" id="2795737"/>
    <lineage>
        <taxon>Bacteria</taxon>
        <taxon>Bacillati</taxon>
        <taxon>Actinomycetota</taxon>
        <taxon>Actinomycetes</taxon>
        <taxon>Micrococcales</taxon>
        <taxon>Sanguibacteraceae</taxon>
        <taxon>Sanguibacter</taxon>
    </lineage>
</organism>
<evidence type="ECO:0000256" key="5">
    <source>
        <dbReference type="ARBA" id="ARBA00022605"/>
    </source>
</evidence>
<feature type="domain" description="Thiamine pyrophosphate enzyme central" evidence="16">
    <location>
        <begin position="224"/>
        <end position="359"/>
    </location>
</feature>
<dbReference type="GO" id="GO:0005948">
    <property type="term" value="C:acetolactate synthase complex"/>
    <property type="evidence" value="ECO:0007669"/>
    <property type="project" value="TreeGrafter"/>
</dbReference>
<comment type="cofactor">
    <cofactor evidence="14">
        <name>thiamine diphosphate</name>
        <dbReference type="ChEBI" id="CHEBI:58937"/>
    </cofactor>
    <text evidence="14">Binds 1 thiamine pyrophosphate per subunit.</text>
</comment>
<dbReference type="GO" id="GO:0009097">
    <property type="term" value="P:isoleucine biosynthetic process"/>
    <property type="evidence" value="ECO:0007669"/>
    <property type="project" value="TreeGrafter"/>
</dbReference>
<evidence type="ECO:0000256" key="15">
    <source>
        <dbReference type="SAM" id="MobiDB-lite"/>
    </source>
</evidence>
<evidence type="ECO:0000259" key="16">
    <source>
        <dbReference type="Pfam" id="PF00205"/>
    </source>
</evidence>
<dbReference type="InterPro" id="IPR012001">
    <property type="entry name" value="Thiamin_PyroP_enz_TPP-bd_dom"/>
</dbReference>
<evidence type="ECO:0000256" key="7">
    <source>
        <dbReference type="ARBA" id="ARBA00022679"/>
    </source>
</evidence>
<dbReference type="Gene3D" id="3.40.50.1220">
    <property type="entry name" value="TPP-binding domain"/>
    <property type="match status" value="1"/>
</dbReference>
<evidence type="ECO:0000259" key="17">
    <source>
        <dbReference type="Pfam" id="PF02775"/>
    </source>
</evidence>
<dbReference type="PROSITE" id="PS00187">
    <property type="entry name" value="TPP_ENZYMES"/>
    <property type="match status" value="1"/>
</dbReference>
<comment type="pathway">
    <text evidence="1 14">Amino-acid biosynthesis; L-isoleucine biosynthesis; L-isoleucine from 2-oxobutanoate: step 1/4.</text>
</comment>
<dbReference type="PANTHER" id="PTHR18968:SF13">
    <property type="entry name" value="ACETOLACTATE SYNTHASE CATALYTIC SUBUNIT, MITOCHONDRIAL"/>
    <property type="match status" value="1"/>
</dbReference>
<accession>A0A934ICR1</accession>
<evidence type="ECO:0000256" key="2">
    <source>
        <dbReference type="ARBA" id="ARBA00005025"/>
    </source>
</evidence>
<dbReference type="Pfam" id="PF00205">
    <property type="entry name" value="TPP_enzyme_M"/>
    <property type="match status" value="1"/>
</dbReference>
<dbReference type="InterPro" id="IPR029061">
    <property type="entry name" value="THDP-binding"/>
</dbReference>
<evidence type="ECO:0000256" key="12">
    <source>
        <dbReference type="ARBA" id="ARBA00023304"/>
    </source>
</evidence>
<comment type="cofactor">
    <cofactor evidence="14">
        <name>Mg(2+)</name>
        <dbReference type="ChEBI" id="CHEBI:18420"/>
    </cofactor>
    <text evidence="14">Binds 1 Mg(2+) ion per subunit.</text>
</comment>
<dbReference type="FunFam" id="3.40.50.970:FF:000016">
    <property type="entry name" value="Acetolactate synthase"/>
    <property type="match status" value="1"/>
</dbReference>
<evidence type="ECO:0000256" key="3">
    <source>
        <dbReference type="ARBA" id="ARBA00007812"/>
    </source>
</evidence>
<dbReference type="InterPro" id="IPR012846">
    <property type="entry name" value="Acetolactate_synth_lsu"/>
</dbReference>
<dbReference type="AlphaFoldDB" id="A0A934ICR1"/>
<evidence type="ECO:0000256" key="10">
    <source>
        <dbReference type="ARBA" id="ARBA00022842"/>
    </source>
</evidence>